<dbReference type="AlphaFoldDB" id="A0A1Y2CW06"/>
<dbReference type="OrthoDB" id="2141050at2759"/>
<keyword evidence="2" id="KW-1185">Reference proteome</keyword>
<protein>
    <submittedName>
        <fullName evidence="1">Uncharacterized protein</fullName>
    </submittedName>
</protein>
<name>A0A1Y2CW06_9BASI</name>
<gene>
    <name evidence="1" type="ORF">BCR35DRAFT_20828</name>
</gene>
<reference evidence="1 2" key="1">
    <citation type="submission" date="2016-07" db="EMBL/GenBank/DDBJ databases">
        <title>Pervasive Adenine N6-methylation of Active Genes in Fungi.</title>
        <authorList>
            <consortium name="DOE Joint Genome Institute"/>
            <person name="Mondo S.J."/>
            <person name="Dannebaum R.O."/>
            <person name="Kuo R.C."/>
            <person name="Labutti K."/>
            <person name="Haridas S."/>
            <person name="Kuo A."/>
            <person name="Salamov A."/>
            <person name="Ahrendt S.R."/>
            <person name="Lipzen A."/>
            <person name="Sullivan W."/>
            <person name="Andreopoulos W.B."/>
            <person name="Clum A."/>
            <person name="Lindquist E."/>
            <person name="Daum C."/>
            <person name="Ramamoorthy G.K."/>
            <person name="Gryganskyi A."/>
            <person name="Culley D."/>
            <person name="Magnuson J.K."/>
            <person name="James T.Y."/>
            <person name="O'Malley M.A."/>
            <person name="Stajich J.E."/>
            <person name="Spatafora J.W."/>
            <person name="Visel A."/>
            <person name="Grigoriev I.V."/>
        </authorList>
    </citation>
    <scope>NUCLEOTIDE SEQUENCE [LARGE SCALE GENOMIC DNA]</scope>
    <source>
        <strain evidence="1 2">62-1032</strain>
    </source>
</reference>
<dbReference type="EMBL" id="MCGR01000108">
    <property type="protein sequence ID" value="ORY51220.1"/>
    <property type="molecule type" value="Genomic_DNA"/>
</dbReference>
<sequence>MLGYISSFAAVGFGVRCYQLAIMKRNIFEKANLCPPSSVLDQTSAVTSSQQALSQDWVTTSTTQSLSSFISSSSLATNNPQTDPSPALPLPRSQLDSTLLQITIKLASGNALNSRIRRINS</sequence>
<organism evidence="1 2">
    <name type="scientific">Leucosporidium creatinivorum</name>
    <dbReference type="NCBI Taxonomy" id="106004"/>
    <lineage>
        <taxon>Eukaryota</taxon>
        <taxon>Fungi</taxon>
        <taxon>Dikarya</taxon>
        <taxon>Basidiomycota</taxon>
        <taxon>Pucciniomycotina</taxon>
        <taxon>Microbotryomycetes</taxon>
        <taxon>Leucosporidiales</taxon>
        <taxon>Leucosporidium</taxon>
    </lineage>
</organism>
<evidence type="ECO:0000313" key="2">
    <source>
        <dbReference type="Proteomes" id="UP000193467"/>
    </source>
</evidence>
<accession>A0A1Y2CW06</accession>
<proteinExistence type="predicted"/>
<comment type="caution">
    <text evidence="1">The sequence shown here is derived from an EMBL/GenBank/DDBJ whole genome shotgun (WGS) entry which is preliminary data.</text>
</comment>
<dbReference type="InParanoid" id="A0A1Y2CW06"/>
<dbReference type="Proteomes" id="UP000193467">
    <property type="component" value="Unassembled WGS sequence"/>
</dbReference>
<dbReference type="STRING" id="106004.A0A1Y2CW06"/>
<evidence type="ECO:0000313" key="1">
    <source>
        <dbReference type="EMBL" id="ORY51220.1"/>
    </source>
</evidence>